<dbReference type="AlphaFoldDB" id="A0A6C0L9N3"/>
<evidence type="ECO:0000313" key="2">
    <source>
        <dbReference type="EMBL" id="QHU26411.1"/>
    </source>
</evidence>
<feature type="transmembrane region" description="Helical" evidence="1">
    <location>
        <begin position="131"/>
        <end position="150"/>
    </location>
</feature>
<accession>A0A6C0L9N3</accession>
<evidence type="ECO:0000256" key="1">
    <source>
        <dbReference type="SAM" id="Phobius"/>
    </source>
</evidence>
<organism evidence="2">
    <name type="scientific">viral metagenome</name>
    <dbReference type="NCBI Taxonomy" id="1070528"/>
    <lineage>
        <taxon>unclassified sequences</taxon>
        <taxon>metagenomes</taxon>
        <taxon>organismal metagenomes</taxon>
    </lineage>
</organism>
<feature type="transmembrane region" description="Helical" evidence="1">
    <location>
        <begin position="74"/>
        <end position="98"/>
    </location>
</feature>
<sequence>MAPVTPVSIIRPSERSKLIVSVIYGGVLAVAGFLIPYYTVDKLTIGGYMILGSFLAAFLFTGIFQILTCPFNPLSVAISSGCVSTVVMLFSIVLYFGFSGDFLMSIVTAAFPVDRVDDVNSMNMQTYSRGYSYWMFWAGLLPIYILLGVVGSC</sequence>
<keyword evidence="1" id="KW-0812">Transmembrane</keyword>
<feature type="transmembrane region" description="Helical" evidence="1">
    <location>
        <begin position="18"/>
        <end position="39"/>
    </location>
</feature>
<reference evidence="2" key="1">
    <citation type="journal article" date="2020" name="Nature">
        <title>Giant virus diversity and host interactions through global metagenomics.</title>
        <authorList>
            <person name="Schulz F."/>
            <person name="Roux S."/>
            <person name="Paez-Espino D."/>
            <person name="Jungbluth S."/>
            <person name="Walsh D.A."/>
            <person name="Denef V.J."/>
            <person name="McMahon K.D."/>
            <person name="Konstantinidis K.T."/>
            <person name="Eloe-Fadrosh E.A."/>
            <person name="Kyrpides N.C."/>
            <person name="Woyke T."/>
        </authorList>
    </citation>
    <scope>NUCLEOTIDE SEQUENCE</scope>
    <source>
        <strain evidence="2">GVMAG-M-3300027759-16</strain>
    </source>
</reference>
<name>A0A6C0L9N3_9ZZZZ</name>
<feature type="transmembrane region" description="Helical" evidence="1">
    <location>
        <begin position="45"/>
        <end position="67"/>
    </location>
</feature>
<keyword evidence="1" id="KW-1133">Transmembrane helix</keyword>
<keyword evidence="1" id="KW-0472">Membrane</keyword>
<dbReference type="EMBL" id="MN740440">
    <property type="protein sequence ID" value="QHU26411.1"/>
    <property type="molecule type" value="Genomic_DNA"/>
</dbReference>
<proteinExistence type="predicted"/>
<protein>
    <submittedName>
        <fullName evidence="2">Uncharacterized protein</fullName>
    </submittedName>
</protein>